<sequence>MEFVNVIIDSVQNISPSAILDILVVSYIFYKSYMLIKETRAEQLLKGIIFIIIFIPISKLFHLEMVYWILSNTITIGLLSFIIIFQPEIRRALEHIGRSAFNDKHILEDEETMERVINEIVNAVENLSKSKTGALIVIERLTGLGETVNTGTKLDAIVSASLLENIFVVNTPLHDGATIIRNDRIISSGCFLPLTANNDLNKSLGTRHRAAIGLSENSDAIIIVVSEETGIISLAVNGSITRNYDKDSLRDILIRIIKISKDKKLNFREKVVTWIRSTRGNK</sequence>
<keyword evidence="7 10" id="KW-0067">ATP-binding</keyword>
<keyword evidence="5 10" id="KW-0548">Nucleotidyltransferase</keyword>
<dbReference type="Pfam" id="PF19293">
    <property type="entry name" value="CdaA_N"/>
    <property type="match status" value="1"/>
</dbReference>
<keyword evidence="2 10" id="KW-1003">Cell membrane</keyword>
<evidence type="ECO:0000256" key="1">
    <source>
        <dbReference type="ARBA" id="ARBA00000877"/>
    </source>
</evidence>
<keyword evidence="3 10" id="KW-0808">Transferase</keyword>
<evidence type="ECO:0000256" key="3">
    <source>
        <dbReference type="ARBA" id="ARBA00022679"/>
    </source>
</evidence>
<protein>
    <recommendedName>
        <fullName evidence="10">Diadenylate cyclase</fullName>
        <shortName evidence="10">DAC</shortName>
        <ecNumber evidence="10">2.7.7.85</ecNumber>
    </recommendedName>
    <alternativeName>
        <fullName evidence="10">Cyclic-di-AMP synthase</fullName>
        <shortName evidence="10">c-di-AMP synthase</shortName>
    </alternativeName>
</protein>
<evidence type="ECO:0000259" key="11">
    <source>
        <dbReference type="PROSITE" id="PS51794"/>
    </source>
</evidence>
<dbReference type="PROSITE" id="PS51794">
    <property type="entry name" value="DAC"/>
    <property type="match status" value="1"/>
</dbReference>
<evidence type="ECO:0000313" key="13">
    <source>
        <dbReference type="Proteomes" id="UP000563151"/>
    </source>
</evidence>
<dbReference type="RefSeq" id="WP_035147559.1">
    <property type="nucleotide sequence ID" value="NZ_JAAZWO010000006.1"/>
</dbReference>
<evidence type="ECO:0000256" key="6">
    <source>
        <dbReference type="ARBA" id="ARBA00022741"/>
    </source>
</evidence>
<dbReference type="AlphaFoldDB" id="A0A923E972"/>
<dbReference type="GO" id="GO:0004016">
    <property type="term" value="F:adenylate cyclase activity"/>
    <property type="evidence" value="ECO:0007669"/>
    <property type="project" value="UniProtKB-UniRule"/>
</dbReference>
<dbReference type="InterPro" id="IPR014046">
    <property type="entry name" value="C-di-AMP_synthase"/>
</dbReference>
<keyword evidence="13" id="KW-1185">Reference proteome</keyword>
<accession>A0A923E972</accession>
<keyword evidence="9 10" id="KW-0472">Membrane</keyword>
<dbReference type="Proteomes" id="UP000563151">
    <property type="component" value="Unassembled WGS sequence"/>
</dbReference>
<dbReference type="GO" id="GO:0005524">
    <property type="term" value="F:ATP binding"/>
    <property type="evidence" value="ECO:0007669"/>
    <property type="project" value="UniProtKB-UniRule"/>
</dbReference>
<dbReference type="GO" id="GO:0006171">
    <property type="term" value="P:cAMP biosynthetic process"/>
    <property type="evidence" value="ECO:0007669"/>
    <property type="project" value="InterPro"/>
</dbReference>
<dbReference type="PANTHER" id="PTHR34185:SF1">
    <property type="entry name" value="DIADENYLATE CYCLASE"/>
    <property type="match status" value="1"/>
</dbReference>
<evidence type="ECO:0000256" key="7">
    <source>
        <dbReference type="ARBA" id="ARBA00022840"/>
    </source>
</evidence>
<dbReference type="Pfam" id="PF02457">
    <property type="entry name" value="DAC"/>
    <property type="match status" value="1"/>
</dbReference>
<dbReference type="EC" id="2.7.7.85" evidence="10"/>
<comment type="caution">
    <text evidence="10">Lacks conserved residue(s) required for the propagation of feature annotation.</text>
</comment>
<evidence type="ECO:0000256" key="9">
    <source>
        <dbReference type="ARBA" id="ARBA00023136"/>
    </source>
</evidence>
<evidence type="ECO:0000256" key="2">
    <source>
        <dbReference type="ARBA" id="ARBA00022475"/>
    </source>
</evidence>
<dbReference type="InterPro" id="IPR003390">
    <property type="entry name" value="DNA_integrity_scan_DisA_N"/>
</dbReference>
<evidence type="ECO:0000256" key="4">
    <source>
        <dbReference type="ARBA" id="ARBA00022692"/>
    </source>
</evidence>
<feature type="domain" description="DAC" evidence="11">
    <location>
        <begin position="86"/>
        <end position="246"/>
    </location>
</feature>
<dbReference type="PIRSF" id="PIRSF004793">
    <property type="entry name" value="UCP004793"/>
    <property type="match status" value="1"/>
</dbReference>
<feature type="transmembrane region" description="Helical" evidence="10">
    <location>
        <begin position="67"/>
        <end position="85"/>
    </location>
</feature>
<proteinExistence type="inferred from homology"/>
<dbReference type="PANTHER" id="PTHR34185">
    <property type="entry name" value="DIADENYLATE CYCLASE"/>
    <property type="match status" value="1"/>
</dbReference>
<keyword evidence="6 10" id="KW-0547">Nucleotide-binding</keyword>
<dbReference type="InterPro" id="IPR034701">
    <property type="entry name" value="CdaA"/>
</dbReference>
<comment type="function">
    <text evidence="10">Catalyzes the condensation of 2 ATP molecules into cyclic di-AMP (c-di-AMP), a second messenger used to regulate differing processes in different bacteria.</text>
</comment>
<organism evidence="12 13">
    <name type="scientific">Clostridium tetanomorphum</name>
    <dbReference type="NCBI Taxonomy" id="1553"/>
    <lineage>
        <taxon>Bacteria</taxon>
        <taxon>Bacillati</taxon>
        <taxon>Bacillota</taxon>
        <taxon>Clostridia</taxon>
        <taxon>Eubacteriales</taxon>
        <taxon>Clostridiaceae</taxon>
        <taxon>Clostridium</taxon>
    </lineage>
</organism>
<feature type="transmembrane region" description="Helical" evidence="10">
    <location>
        <begin position="14"/>
        <end position="32"/>
    </location>
</feature>
<comment type="subunit">
    <text evidence="10">Probably a homodimer.</text>
</comment>
<feature type="transmembrane region" description="Helical" evidence="10">
    <location>
        <begin position="44"/>
        <end position="61"/>
    </location>
</feature>
<name>A0A923E972_CLOTT</name>
<comment type="similarity">
    <text evidence="10">Belongs to the adenylate cyclase family. DacA/CdaA subfamily.</text>
</comment>
<evidence type="ECO:0000256" key="8">
    <source>
        <dbReference type="ARBA" id="ARBA00022989"/>
    </source>
</evidence>
<dbReference type="SUPFAM" id="SSF143597">
    <property type="entry name" value="YojJ-like"/>
    <property type="match status" value="1"/>
</dbReference>
<comment type="catalytic activity">
    <reaction evidence="1 10">
        <text>2 ATP = 3',3'-c-di-AMP + 2 diphosphate</text>
        <dbReference type="Rhea" id="RHEA:35655"/>
        <dbReference type="ChEBI" id="CHEBI:30616"/>
        <dbReference type="ChEBI" id="CHEBI:33019"/>
        <dbReference type="ChEBI" id="CHEBI:71500"/>
        <dbReference type="EC" id="2.7.7.85"/>
    </reaction>
</comment>
<evidence type="ECO:0000256" key="5">
    <source>
        <dbReference type="ARBA" id="ARBA00022695"/>
    </source>
</evidence>
<evidence type="ECO:0000313" key="12">
    <source>
        <dbReference type="EMBL" id="MBC2397567.1"/>
    </source>
</evidence>
<reference evidence="12 13" key="1">
    <citation type="submission" date="2020-04" db="EMBL/GenBank/DDBJ databases">
        <title>Genomic insights into acetone-butanol-ethanol (ABE) fermentation by sequencing solventogenic clostridia strains.</title>
        <authorList>
            <person name="Brown S."/>
        </authorList>
    </citation>
    <scope>NUCLEOTIDE SEQUENCE [LARGE SCALE GENOMIC DNA]</scope>
    <source>
        <strain evidence="12 13">DJ011</strain>
    </source>
</reference>
<dbReference type="InterPro" id="IPR045585">
    <property type="entry name" value="CdaA_N"/>
</dbReference>
<evidence type="ECO:0000256" key="10">
    <source>
        <dbReference type="HAMAP-Rule" id="MF_01499"/>
    </source>
</evidence>
<dbReference type="EMBL" id="JAAZWO010000006">
    <property type="protein sequence ID" value="MBC2397567.1"/>
    <property type="molecule type" value="Genomic_DNA"/>
</dbReference>
<keyword evidence="8 10" id="KW-1133">Transmembrane helix</keyword>
<dbReference type="InterPro" id="IPR036888">
    <property type="entry name" value="DNA_integrity_DisA_N_sf"/>
</dbReference>
<comment type="caution">
    <text evidence="12">The sequence shown here is derived from an EMBL/GenBank/DDBJ whole genome shotgun (WGS) entry which is preliminary data.</text>
</comment>
<dbReference type="GO" id="GO:0106408">
    <property type="term" value="F:diadenylate cyclase activity"/>
    <property type="evidence" value="ECO:0007669"/>
    <property type="project" value="UniProtKB-EC"/>
</dbReference>
<dbReference type="FunFam" id="3.40.1700.10:FF:000002">
    <property type="entry name" value="Diadenylate cyclase"/>
    <property type="match status" value="1"/>
</dbReference>
<dbReference type="InterPro" id="IPR050338">
    <property type="entry name" value="DisA"/>
</dbReference>
<dbReference type="Gene3D" id="3.40.1700.10">
    <property type="entry name" value="DNA integrity scanning protein, DisA, N-terminal domain"/>
    <property type="match status" value="1"/>
</dbReference>
<gene>
    <name evidence="10" type="primary">dacA</name>
    <name evidence="12" type="ORF">HGG79_07235</name>
</gene>
<keyword evidence="4 10" id="KW-0812">Transmembrane</keyword>
<dbReference type="NCBIfam" id="TIGR00159">
    <property type="entry name" value="diadenylate cyclase CdaA"/>
    <property type="match status" value="1"/>
</dbReference>
<dbReference type="HAMAP" id="MF_01499">
    <property type="entry name" value="DacA"/>
    <property type="match status" value="1"/>
</dbReference>